<dbReference type="InterPro" id="IPR023296">
    <property type="entry name" value="Glyco_hydro_beta-prop_sf"/>
</dbReference>
<dbReference type="Proteomes" id="UP000622317">
    <property type="component" value="Unassembled WGS sequence"/>
</dbReference>
<dbReference type="PANTHER" id="PTHR43301:SF3">
    <property type="entry name" value="ARABINAN ENDO-1,5-ALPHA-L-ARABINOSIDASE A-RELATED"/>
    <property type="match status" value="1"/>
</dbReference>
<organism evidence="1 2">
    <name type="scientific">Pelagicoccus enzymogenes</name>
    <dbReference type="NCBI Taxonomy" id="2773457"/>
    <lineage>
        <taxon>Bacteria</taxon>
        <taxon>Pseudomonadati</taxon>
        <taxon>Verrucomicrobiota</taxon>
        <taxon>Opitutia</taxon>
        <taxon>Puniceicoccales</taxon>
        <taxon>Pelagicoccaceae</taxon>
        <taxon>Pelagicoccus</taxon>
    </lineage>
</organism>
<proteinExistence type="predicted"/>
<dbReference type="AlphaFoldDB" id="A0A927F4S3"/>
<dbReference type="PANTHER" id="PTHR43301">
    <property type="entry name" value="ARABINAN ENDO-1,5-ALPHA-L-ARABINOSIDASE"/>
    <property type="match status" value="1"/>
</dbReference>
<gene>
    <name evidence="1" type="ORF">IEN85_00940</name>
</gene>
<dbReference type="InterPro" id="IPR050727">
    <property type="entry name" value="GH43_arabinanases"/>
</dbReference>
<dbReference type="Gene3D" id="2.115.10.20">
    <property type="entry name" value="Glycosyl hydrolase domain, family 43"/>
    <property type="match status" value="1"/>
</dbReference>
<comment type="caution">
    <text evidence="1">The sequence shown here is derived from an EMBL/GenBank/DDBJ whole genome shotgun (WGS) entry which is preliminary data.</text>
</comment>
<protein>
    <submittedName>
        <fullName evidence="1">Glycoside hydrolase family 43 protein</fullName>
    </submittedName>
</protein>
<dbReference type="CDD" id="cd08983">
    <property type="entry name" value="GH43_Bt3655-like"/>
    <property type="match status" value="1"/>
</dbReference>
<accession>A0A927F4S3</accession>
<dbReference type="GO" id="GO:0016787">
    <property type="term" value="F:hydrolase activity"/>
    <property type="evidence" value="ECO:0007669"/>
    <property type="project" value="UniProtKB-KW"/>
</dbReference>
<name>A0A927F4S3_9BACT</name>
<keyword evidence="1" id="KW-0378">Hydrolase</keyword>
<dbReference type="SUPFAM" id="SSF75005">
    <property type="entry name" value="Arabinanase/levansucrase/invertase"/>
    <property type="match status" value="1"/>
</dbReference>
<keyword evidence="2" id="KW-1185">Reference proteome</keyword>
<dbReference type="EMBL" id="JACYFG010000002">
    <property type="protein sequence ID" value="MBD5778060.1"/>
    <property type="molecule type" value="Genomic_DNA"/>
</dbReference>
<sequence>MAASLLGVASLPAKPAGYLFATFKGEQTPLTEQIYFGFSENGRDWKALNDGQPVLVSKQGEKGLRDPYILRSHDGEKFYMVATDLNINLKPNWSNAVRAGSRSIVVFESADLVNWSEPRLVEVAPEDAGCAWAPEAIYDDVNEDYIVFWASTTARDDFAKHRIWATRTEDFKTFGEPFIFIEKPTTVIDTTIINNGQAYYRFTKDEKFKAINMETAPQLAGPWIDVDGFTLAHLRGFEGPECYQIESAQGDQPARWCLILDKYSTGEGYYPFVTSDLASGDFEPADDFSFPFHFRHGSIIPLDAEELHRLQQKWGD</sequence>
<reference evidence="1" key="1">
    <citation type="submission" date="2020-09" db="EMBL/GenBank/DDBJ databases">
        <title>Pelagicoccus enzymogenes sp. nov. with an EPS production, isolated from marine sediment.</title>
        <authorList>
            <person name="Feng X."/>
        </authorList>
    </citation>
    <scope>NUCLEOTIDE SEQUENCE</scope>
    <source>
        <strain evidence="1">NFK12</strain>
    </source>
</reference>
<evidence type="ECO:0000313" key="1">
    <source>
        <dbReference type="EMBL" id="MBD5778060.1"/>
    </source>
</evidence>
<evidence type="ECO:0000313" key="2">
    <source>
        <dbReference type="Proteomes" id="UP000622317"/>
    </source>
</evidence>